<dbReference type="RefSeq" id="WP_130412339.1">
    <property type="nucleotide sequence ID" value="NZ_SHKX01000011.1"/>
</dbReference>
<feature type="compositionally biased region" description="Basic and acidic residues" evidence="1">
    <location>
        <begin position="388"/>
        <end position="400"/>
    </location>
</feature>
<dbReference type="Proteomes" id="UP000292423">
    <property type="component" value="Unassembled WGS sequence"/>
</dbReference>
<comment type="caution">
    <text evidence="2">The sequence shown here is derived from an EMBL/GenBank/DDBJ whole genome shotgun (WGS) entry which is preliminary data.</text>
</comment>
<dbReference type="InterPro" id="IPR021457">
    <property type="entry name" value="DUF3108"/>
</dbReference>
<dbReference type="AlphaFoldDB" id="A0A4Q7ZBC1"/>
<evidence type="ECO:0000256" key="1">
    <source>
        <dbReference type="SAM" id="MobiDB-lite"/>
    </source>
</evidence>
<sequence>MTAAWFRRHTLGTALLLSLLAHLAMLWDGELASLTDMLRPEDPDRVLDRKKAHVVPKVRLSVMPSARPAGTPGRPQVTLTFEEPPKPAAAPKKASDISHPEPKTARAKPAAAVAAITTDTALAVAPPPPAGDALPEAAPTVAPVSQPAVPVATAPPAPKYEPPPSFPAELRARYRASVEGIKVDVEHVWRMEGYEYSIENVSTFIGMKFRMNSVGGITPDSGLQPSEYRVMMNKKLLRFANFDYSAGVIHYGKPDREKAEIMTTTIYDPWSLSYQLAVAFTGEPVDLFFTTGTRVSRARLELVGEERLKLPGGELKTLHIRGQSLEGSPFEVDVWLAPEHRNFPAKIHIARGKESLDLSLKSLAFEGQMRFGKNIKGEEDSETAIPKEWLENPDFKDYRPAEPSGLPGEDAP</sequence>
<protein>
    <submittedName>
        <fullName evidence="2">Uncharacterized protein DUF3108</fullName>
    </submittedName>
</protein>
<evidence type="ECO:0000313" key="2">
    <source>
        <dbReference type="EMBL" id="RZU47119.1"/>
    </source>
</evidence>
<evidence type="ECO:0000313" key="3">
    <source>
        <dbReference type="Proteomes" id="UP000292423"/>
    </source>
</evidence>
<accession>A0A4Q7ZBC1</accession>
<reference evidence="2 3" key="1">
    <citation type="submission" date="2019-02" db="EMBL/GenBank/DDBJ databases">
        <title>Genomic Encyclopedia of Type Strains, Phase IV (KMG-IV): sequencing the most valuable type-strain genomes for metagenomic binning, comparative biology and taxonomic classification.</title>
        <authorList>
            <person name="Goeker M."/>
        </authorList>
    </citation>
    <scope>NUCLEOTIDE SEQUENCE [LARGE SCALE GENOMIC DNA]</scope>
    <source>
        <strain evidence="2 3">DSM 105135</strain>
    </source>
</reference>
<name>A0A4Q7ZBC1_9GAMM</name>
<proteinExistence type="predicted"/>
<organism evidence="2 3">
    <name type="scientific">Fluviicoccus keumensis</name>
    <dbReference type="NCBI Taxonomy" id="1435465"/>
    <lineage>
        <taxon>Bacteria</taxon>
        <taxon>Pseudomonadati</taxon>
        <taxon>Pseudomonadota</taxon>
        <taxon>Gammaproteobacteria</taxon>
        <taxon>Moraxellales</taxon>
        <taxon>Moraxellaceae</taxon>
        <taxon>Fluviicoccus</taxon>
    </lineage>
</organism>
<dbReference type="EMBL" id="SHKX01000011">
    <property type="protein sequence ID" value="RZU47119.1"/>
    <property type="molecule type" value="Genomic_DNA"/>
</dbReference>
<dbReference type="Pfam" id="PF11306">
    <property type="entry name" value="DUF3108"/>
    <property type="match status" value="1"/>
</dbReference>
<dbReference type="OrthoDB" id="8526020at2"/>
<feature type="region of interest" description="Disordered" evidence="1">
    <location>
        <begin position="375"/>
        <end position="412"/>
    </location>
</feature>
<feature type="compositionally biased region" description="Basic and acidic residues" evidence="1">
    <location>
        <begin position="93"/>
        <end position="104"/>
    </location>
</feature>
<feature type="region of interest" description="Disordered" evidence="1">
    <location>
        <begin position="64"/>
        <end position="106"/>
    </location>
</feature>
<gene>
    <name evidence="2" type="ORF">EV700_1510</name>
</gene>
<keyword evidence="3" id="KW-1185">Reference proteome</keyword>